<feature type="region of interest" description="Disordered" evidence="1">
    <location>
        <begin position="40"/>
        <end position="59"/>
    </location>
</feature>
<dbReference type="KEGG" id="sng:SNE_A19500"/>
<organism evidence="2 3">
    <name type="scientific">Simkania negevensis (strain ATCC VR-1471 / DSM 27360 / Z)</name>
    <dbReference type="NCBI Taxonomy" id="331113"/>
    <lineage>
        <taxon>Bacteria</taxon>
        <taxon>Pseudomonadati</taxon>
        <taxon>Chlamydiota</taxon>
        <taxon>Chlamydiia</taxon>
        <taxon>Parachlamydiales</taxon>
        <taxon>Simkaniaceae</taxon>
        <taxon>Simkania</taxon>
    </lineage>
</organism>
<dbReference type="EMBL" id="FR872582">
    <property type="protein sequence ID" value="CCB89827.1"/>
    <property type="molecule type" value="Genomic_DNA"/>
</dbReference>
<reference key="1">
    <citation type="journal article" date="2011" name="Mol. Biol. Evol.">
        <title>Unity in variety -- the pan-genome of the Chlamydiae.</title>
        <authorList>
            <person name="Collingro A."/>
            <person name="Tischler P."/>
            <person name="Weinmaier T."/>
            <person name="Penz T."/>
            <person name="Heinz E."/>
            <person name="Brunham R.C."/>
            <person name="Read T.D."/>
            <person name="Bavoil P.M."/>
            <person name="Sachse K."/>
            <person name="Kahane S."/>
            <person name="Friedman M.G."/>
            <person name="Rattei T."/>
            <person name="Myers G.S.A."/>
            <person name="Horn M."/>
        </authorList>
    </citation>
    <scope>NUCLEOTIDE SEQUENCE</scope>
    <source>
        <strain>Z</strain>
    </source>
</reference>
<sequence>MKETQSSGYKAIANTRRSAPPRKRYFPLSVLVEDIESFELEEEAEEDDGENEFWSKLSR</sequence>
<gene>
    <name evidence="2" type="ordered locus">SNE_A19500</name>
</gene>
<dbReference type="HOGENOM" id="CLU_2958277_0_0_0"/>
<reference evidence="2 3" key="2">
    <citation type="journal article" date="2011" name="Mol. Biol. Evol.">
        <title>Unity in variety--the pan-genome of the Chlamydiae.</title>
        <authorList>
            <person name="Collingro A."/>
            <person name="Tischler P."/>
            <person name="Weinmaier T."/>
            <person name="Penz T."/>
            <person name="Heinz E."/>
            <person name="Brunham R.C."/>
            <person name="Read T.D."/>
            <person name="Bavoil P.M."/>
            <person name="Sachse K."/>
            <person name="Kahane S."/>
            <person name="Friedman M.G."/>
            <person name="Rattei T."/>
            <person name="Myers G.S."/>
            <person name="Horn M."/>
        </authorList>
    </citation>
    <scope>NUCLEOTIDE SEQUENCE [LARGE SCALE GENOMIC DNA]</scope>
    <source>
        <strain evidence="3">ATCC VR-1471 / Z</strain>
    </source>
</reference>
<evidence type="ECO:0000313" key="3">
    <source>
        <dbReference type="Proteomes" id="UP000000496"/>
    </source>
</evidence>
<evidence type="ECO:0000256" key="1">
    <source>
        <dbReference type="SAM" id="MobiDB-lite"/>
    </source>
</evidence>
<dbReference type="Proteomes" id="UP000000496">
    <property type="component" value="Chromosome gsn.131"/>
</dbReference>
<protein>
    <submittedName>
        <fullName evidence="2">Uncharacterized protein</fullName>
    </submittedName>
</protein>
<name>F8L5N1_SIMNZ</name>
<evidence type="ECO:0000313" key="2">
    <source>
        <dbReference type="EMBL" id="CCB89827.1"/>
    </source>
</evidence>
<accession>F8L5N1</accession>
<dbReference type="STRING" id="331113.SNE_A19500"/>
<dbReference type="AlphaFoldDB" id="F8L5N1"/>
<keyword evidence="3" id="KW-1185">Reference proteome</keyword>
<proteinExistence type="predicted"/>
<feature type="compositionally biased region" description="Acidic residues" evidence="1">
    <location>
        <begin position="40"/>
        <end position="51"/>
    </location>
</feature>